<dbReference type="OMA" id="DTSIVCH"/>
<dbReference type="InterPro" id="IPR011442">
    <property type="entry name" value="TAF6_C"/>
</dbReference>
<dbReference type="PANTHER" id="PTHR10221">
    <property type="entry name" value="TRANSCRIPTION INITIATION FACTOR TFIID SUBUNIT 6"/>
    <property type="match status" value="1"/>
</dbReference>
<evidence type="ECO:0000256" key="3">
    <source>
        <dbReference type="ARBA" id="ARBA00023015"/>
    </source>
</evidence>
<accession>A0A9Q0LIN6</accession>
<dbReference type="Gene3D" id="1.25.40.770">
    <property type="entry name" value="TAF6, C-terminal HEAT repeat domain"/>
    <property type="match status" value="1"/>
</dbReference>
<dbReference type="GO" id="GO:0051123">
    <property type="term" value="P:RNA polymerase II preinitiation complex assembly"/>
    <property type="evidence" value="ECO:0007669"/>
    <property type="project" value="TreeGrafter"/>
</dbReference>
<dbReference type="GO" id="GO:0046695">
    <property type="term" value="C:SLIK (SAGA-like) complex"/>
    <property type="evidence" value="ECO:0007669"/>
    <property type="project" value="InterPro"/>
</dbReference>
<evidence type="ECO:0000256" key="5">
    <source>
        <dbReference type="ARBA" id="ARBA00023242"/>
    </source>
</evidence>
<dbReference type="SMART" id="SM00803">
    <property type="entry name" value="TAF"/>
    <property type="match status" value="1"/>
</dbReference>
<evidence type="ECO:0000256" key="6">
    <source>
        <dbReference type="SAM" id="Phobius"/>
    </source>
</evidence>
<proteinExistence type="inferred from homology"/>
<keyword evidence="6" id="KW-1133">Transmembrane helix</keyword>
<evidence type="ECO:0000256" key="4">
    <source>
        <dbReference type="ARBA" id="ARBA00023163"/>
    </source>
</evidence>
<dbReference type="GO" id="GO:0000124">
    <property type="term" value="C:SAGA complex"/>
    <property type="evidence" value="ECO:0007669"/>
    <property type="project" value="InterPro"/>
</dbReference>
<evidence type="ECO:0000313" key="8">
    <source>
        <dbReference type="EMBL" id="KAJ5073129.1"/>
    </source>
</evidence>
<dbReference type="GO" id="GO:0003713">
    <property type="term" value="F:transcription coactivator activity"/>
    <property type="evidence" value="ECO:0007669"/>
    <property type="project" value="TreeGrafter"/>
</dbReference>
<dbReference type="CDD" id="cd08050">
    <property type="entry name" value="TAF6C"/>
    <property type="match status" value="1"/>
</dbReference>
<dbReference type="InterPro" id="IPR004823">
    <property type="entry name" value="TAF_TATA-bd_Histone-like_dom"/>
</dbReference>
<organism evidence="8 9">
    <name type="scientific">Anaeramoeba ignava</name>
    <name type="common">Anaerobic marine amoeba</name>
    <dbReference type="NCBI Taxonomy" id="1746090"/>
    <lineage>
        <taxon>Eukaryota</taxon>
        <taxon>Metamonada</taxon>
        <taxon>Anaeramoebidae</taxon>
        <taxon>Anaeramoeba</taxon>
    </lineage>
</organism>
<sequence length="463" mass="53813">MSDIFKNTIQNIANSQQIIIKDSSTQILASDLLFRITSIIEDAKKSMKHSKRRKLELQDIKTSFRIKKIESNLNSNFDFVPLLTSTNNRPLLVKDIINEPLQEYPIDSTLYIHWLSIEGVEPQIPENPIVENTKLQKFDYLNRVRKSSNIILGSKITGDGTHEIQVDVRQISSHSKITQELQILFDKIIQTYFSNSKEEKESILFLLANDSSIQPILIYLIDFIEENVKQNVKNIENLYILMKMLRSFIRNKAIKLDKISLRILPLIITCLINANIKSTKSLLYSDFCLLCSRTLSQLFLSILDQNNKIKARISNVFLSVLLNSHSSFRSLYGSLLGIASLDLESIRLVILPHIQILTLKFINHYIQFNHFNFSWKYQAFYCFHLLVSSIGSYYLVFTLDLDWQKNSKKNSNLKFQKQNLLLNEKKEIEKDSYKNESLIFTFLGESFIPFFYSPNLHLCDSLI</sequence>
<protein>
    <submittedName>
        <fullName evidence="8">Transcription initiation factor tfiid subunit 6</fullName>
    </submittedName>
</protein>
<dbReference type="GO" id="GO:0046982">
    <property type="term" value="F:protein heterodimerization activity"/>
    <property type="evidence" value="ECO:0007669"/>
    <property type="project" value="InterPro"/>
</dbReference>
<keyword evidence="9" id="KW-1185">Reference proteome</keyword>
<dbReference type="EMBL" id="JAPDFW010000077">
    <property type="protein sequence ID" value="KAJ5073129.1"/>
    <property type="molecule type" value="Genomic_DNA"/>
</dbReference>
<feature type="domain" description="TATA box binding protein associated factor (TAF) histone-like fold" evidence="7">
    <location>
        <begin position="3"/>
        <end position="65"/>
    </location>
</feature>
<dbReference type="Proteomes" id="UP001149090">
    <property type="component" value="Unassembled WGS sequence"/>
</dbReference>
<evidence type="ECO:0000256" key="1">
    <source>
        <dbReference type="ARBA" id="ARBA00004123"/>
    </source>
</evidence>
<dbReference type="AlphaFoldDB" id="A0A9Q0LIN6"/>
<dbReference type="SUPFAM" id="SSF47113">
    <property type="entry name" value="Histone-fold"/>
    <property type="match status" value="1"/>
</dbReference>
<evidence type="ECO:0000256" key="2">
    <source>
        <dbReference type="ARBA" id="ARBA00007688"/>
    </source>
</evidence>
<dbReference type="PANTHER" id="PTHR10221:SF9">
    <property type="entry name" value="TRANSCRIPTION INITIATION FACTOR TFIID SUBUNIT 6"/>
    <property type="match status" value="1"/>
</dbReference>
<keyword evidence="5" id="KW-0539">Nucleus</keyword>
<dbReference type="Gene3D" id="1.10.20.10">
    <property type="entry name" value="Histone, subunit A"/>
    <property type="match status" value="1"/>
</dbReference>
<dbReference type="InterPro" id="IPR009072">
    <property type="entry name" value="Histone-fold"/>
</dbReference>
<comment type="similarity">
    <text evidence="2">Belongs to the TAF6 family.</text>
</comment>
<keyword evidence="6" id="KW-0472">Membrane</keyword>
<keyword evidence="4" id="KW-0804">Transcription</keyword>
<comment type="subcellular location">
    <subcellularLocation>
        <location evidence="1">Nucleus</location>
    </subcellularLocation>
</comment>
<evidence type="ECO:0000313" key="9">
    <source>
        <dbReference type="Proteomes" id="UP001149090"/>
    </source>
</evidence>
<comment type="caution">
    <text evidence="8">The sequence shown here is derived from an EMBL/GenBank/DDBJ whole genome shotgun (WGS) entry which is preliminary data.</text>
</comment>
<dbReference type="Pfam" id="PF02969">
    <property type="entry name" value="TAF"/>
    <property type="match status" value="1"/>
</dbReference>
<dbReference type="InterPro" id="IPR037796">
    <property type="entry name" value="TAF6"/>
</dbReference>
<evidence type="ECO:0000259" key="7">
    <source>
        <dbReference type="SMART" id="SM00803"/>
    </source>
</evidence>
<dbReference type="Pfam" id="PF07571">
    <property type="entry name" value="TAF6_C"/>
    <property type="match status" value="1"/>
</dbReference>
<dbReference type="GO" id="GO:0005669">
    <property type="term" value="C:transcription factor TFIID complex"/>
    <property type="evidence" value="ECO:0007669"/>
    <property type="project" value="InterPro"/>
</dbReference>
<dbReference type="InterPro" id="IPR046344">
    <property type="entry name" value="TAF6_C_sf"/>
</dbReference>
<dbReference type="GO" id="GO:0016251">
    <property type="term" value="F:RNA polymerase II general transcription initiation factor activity"/>
    <property type="evidence" value="ECO:0007669"/>
    <property type="project" value="InterPro"/>
</dbReference>
<reference evidence="8" key="1">
    <citation type="submission" date="2022-10" db="EMBL/GenBank/DDBJ databases">
        <title>Novel sulphate-reducing endosymbionts in the free-living metamonad Anaeramoeba.</title>
        <authorList>
            <person name="Jerlstrom-Hultqvist J."/>
            <person name="Cepicka I."/>
            <person name="Gallot-Lavallee L."/>
            <person name="Salas-Leiva D."/>
            <person name="Curtis B.A."/>
            <person name="Zahonova K."/>
            <person name="Pipaliya S."/>
            <person name="Dacks J."/>
            <person name="Roger A.J."/>
        </authorList>
    </citation>
    <scope>NUCLEOTIDE SEQUENCE</scope>
    <source>
        <strain evidence="8">BMAN</strain>
    </source>
</reference>
<keyword evidence="3" id="KW-0805">Transcription regulation</keyword>
<keyword evidence="6" id="KW-0812">Transmembrane</keyword>
<dbReference type="OrthoDB" id="361039at2759"/>
<gene>
    <name evidence="8" type="ORF">M0811_09084</name>
</gene>
<name>A0A9Q0LIN6_ANAIG</name>
<feature type="transmembrane region" description="Helical" evidence="6">
    <location>
        <begin position="378"/>
        <end position="399"/>
    </location>
</feature>